<evidence type="ECO:0000313" key="1">
    <source>
        <dbReference type="EMBL" id="MBC8754745.1"/>
    </source>
</evidence>
<comment type="caution">
    <text evidence="1">The sequence shown here is derived from an EMBL/GenBank/DDBJ whole genome shotgun (WGS) entry which is preliminary data.</text>
</comment>
<name>A0ABR7Q871_9FLAO</name>
<gene>
    <name evidence="1" type="ORF">H2O64_08690</name>
</gene>
<organism evidence="1 2">
    <name type="scientific">Kordia aestuariivivens</name>
    <dbReference type="NCBI Taxonomy" id="2759037"/>
    <lineage>
        <taxon>Bacteria</taxon>
        <taxon>Pseudomonadati</taxon>
        <taxon>Bacteroidota</taxon>
        <taxon>Flavobacteriia</taxon>
        <taxon>Flavobacteriales</taxon>
        <taxon>Flavobacteriaceae</taxon>
        <taxon>Kordia</taxon>
    </lineage>
</organism>
<dbReference type="Proteomes" id="UP000619238">
    <property type="component" value="Unassembled WGS sequence"/>
</dbReference>
<dbReference type="RefSeq" id="WP_187561793.1">
    <property type="nucleotide sequence ID" value="NZ_JACGWS010000004.1"/>
</dbReference>
<protein>
    <recommendedName>
        <fullName evidence="3">Bacteriocin</fullName>
    </recommendedName>
</protein>
<sequence>MKKRNFNSLKLNKKSISNLKTDSLSGGTWRTLSCYVSYKHCETWEDCSPCHVPTPG</sequence>
<keyword evidence="2" id="KW-1185">Reference proteome</keyword>
<proteinExistence type="predicted"/>
<reference evidence="1 2" key="1">
    <citation type="submission" date="2020-07" db="EMBL/GenBank/DDBJ databases">
        <title>Description of Kordia aestuariivivens sp. nov., isolated from a tidal flat.</title>
        <authorList>
            <person name="Park S."/>
            <person name="Yoon J.-H."/>
        </authorList>
    </citation>
    <scope>NUCLEOTIDE SEQUENCE [LARGE SCALE GENOMIC DNA]</scope>
    <source>
        <strain evidence="1 2">YSTF-M3</strain>
    </source>
</reference>
<dbReference type="EMBL" id="JACGWS010000004">
    <property type="protein sequence ID" value="MBC8754745.1"/>
    <property type="molecule type" value="Genomic_DNA"/>
</dbReference>
<evidence type="ECO:0008006" key="3">
    <source>
        <dbReference type="Google" id="ProtNLM"/>
    </source>
</evidence>
<evidence type="ECO:0000313" key="2">
    <source>
        <dbReference type="Proteomes" id="UP000619238"/>
    </source>
</evidence>
<accession>A0ABR7Q871</accession>